<protein>
    <submittedName>
        <fullName evidence="2">GNAT family N-acetyltransferase</fullName>
    </submittedName>
</protein>
<dbReference type="PROSITE" id="PS51186">
    <property type="entry name" value="GNAT"/>
    <property type="match status" value="1"/>
</dbReference>
<gene>
    <name evidence="2" type="ORF">QOL99_05485</name>
</gene>
<dbReference type="SUPFAM" id="SSF55729">
    <property type="entry name" value="Acyl-CoA N-acyltransferases (Nat)"/>
    <property type="match status" value="1"/>
</dbReference>
<feature type="domain" description="N-acetyltransferase" evidence="1">
    <location>
        <begin position="1"/>
        <end position="149"/>
    </location>
</feature>
<name>A0ABT7JF90_9DEIO</name>
<dbReference type="InterPro" id="IPR050276">
    <property type="entry name" value="MshD_Acetyltransferase"/>
</dbReference>
<keyword evidence="3" id="KW-1185">Reference proteome</keyword>
<organism evidence="2 3">
    <name type="scientific">Deinococcus rhizophilus</name>
    <dbReference type="NCBI Taxonomy" id="3049544"/>
    <lineage>
        <taxon>Bacteria</taxon>
        <taxon>Thermotogati</taxon>
        <taxon>Deinococcota</taxon>
        <taxon>Deinococci</taxon>
        <taxon>Deinococcales</taxon>
        <taxon>Deinococcaceae</taxon>
        <taxon>Deinococcus</taxon>
    </lineage>
</organism>
<dbReference type="EMBL" id="JASNGB010000031">
    <property type="protein sequence ID" value="MDL2343601.1"/>
    <property type="molecule type" value="Genomic_DNA"/>
</dbReference>
<dbReference type="Gene3D" id="3.40.630.30">
    <property type="match status" value="1"/>
</dbReference>
<accession>A0ABT7JF90</accession>
<dbReference type="Proteomes" id="UP001302059">
    <property type="component" value="Unassembled WGS sequence"/>
</dbReference>
<dbReference type="Pfam" id="PF00583">
    <property type="entry name" value="Acetyltransf_1"/>
    <property type="match status" value="1"/>
</dbReference>
<dbReference type="RefSeq" id="WP_285522118.1">
    <property type="nucleotide sequence ID" value="NZ_JASNGB010000031.1"/>
</dbReference>
<reference evidence="2 3" key="1">
    <citation type="submission" date="2023-05" db="EMBL/GenBank/DDBJ databases">
        <authorList>
            <person name="Gao F."/>
        </authorList>
    </citation>
    <scope>NUCLEOTIDE SEQUENCE [LARGE SCALE GENOMIC DNA]</scope>
    <source>
        <strain evidence="2 3">MIMF12</strain>
    </source>
</reference>
<evidence type="ECO:0000259" key="1">
    <source>
        <dbReference type="PROSITE" id="PS51186"/>
    </source>
</evidence>
<dbReference type="InterPro" id="IPR016181">
    <property type="entry name" value="Acyl_CoA_acyltransferase"/>
</dbReference>
<sequence>MIRFMRPGDAVEVRDVFRRSFPLHLQQFMVYGQPGLDKYLVDILKYPGLFPNFKLYVFDDALGIGYAEFRIDDTKNEGFLSNIFVDARLRGRGAGSQLIRHFLGRHPELTRVSLDVFESNPAAQRLYQRLGFKPESCRHWYVKPLRHLEGQEAPVPVLQQPLPSVAMFERYGFSEFQLVGSGLKFGRIGPGVLRCHHPVDADNEALLLVLQQHFPEVAQAFCITSETLPEPWQKIDTSWRMVLHREGCR</sequence>
<evidence type="ECO:0000313" key="3">
    <source>
        <dbReference type="Proteomes" id="UP001302059"/>
    </source>
</evidence>
<comment type="caution">
    <text evidence="2">The sequence shown here is derived from an EMBL/GenBank/DDBJ whole genome shotgun (WGS) entry which is preliminary data.</text>
</comment>
<dbReference type="CDD" id="cd04301">
    <property type="entry name" value="NAT_SF"/>
    <property type="match status" value="1"/>
</dbReference>
<dbReference type="PANTHER" id="PTHR43617">
    <property type="entry name" value="L-AMINO ACID N-ACETYLTRANSFERASE"/>
    <property type="match status" value="1"/>
</dbReference>
<proteinExistence type="predicted"/>
<dbReference type="InterPro" id="IPR000182">
    <property type="entry name" value="GNAT_dom"/>
</dbReference>
<evidence type="ECO:0000313" key="2">
    <source>
        <dbReference type="EMBL" id="MDL2343601.1"/>
    </source>
</evidence>